<evidence type="ECO:0000256" key="6">
    <source>
        <dbReference type="ARBA" id="ARBA00022898"/>
    </source>
</evidence>
<sequence length="422" mass="47705">MESSTSKLIGARRLEGMYENVWVEFAGLARQYQPVNLGQGFPDLPVPPFLRDSMMKAIQSSDMNHQYTRGWGHPKLINALAKLYGPLLGRKLDPESEILVTVGAYESLYCCAMGLINEGDEVILIEPFFDCYVPFAKMAGAKTVCVSLRAKEDAKSSADFCWDENEIRNAFNAKTKCILLNTPHNPTGKVFSRKELELIAELCIKHDVICITDEVYEWLIYSGSEHTRIATLPGMYDRTITVGSAGKTFSVTGWKVGWSMGPSNLIKHLRVVHTNSIYHCSTITQEAVANAIETESERLGDKNCYFRQLPKMLERKRDKMAVLLKSIGVVPIIPEGGYFMMADVSPLGIKFNDGDDTSPYDYKFSRWLIKQKGIACIPPSAFYSKEHKDLSKKFIRFCFIKNDTTMTMAEEKFNEWARSLKK</sequence>
<keyword evidence="4" id="KW-0032">Aminotransferase</keyword>
<evidence type="ECO:0000313" key="9">
    <source>
        <dbReference type="EMBL" id="EDV27448.1"/>
    </source>
</evidence>
<dbReference type="GO" id="GO:0005737">
    <property type="term" value="C:cytoplasm"/>
    <property type="evidence" value="ECO:0000318"/>
    <property type="project" value="GO_Central"/>
</dbReference>
<dbReference type="STRING" id="10228.B3RNG4"/>
<dbReference type="FunCoup" id="B3RNG4">
    <property type="interactions" value="1402"/>
</dbReference>
<keyword evidence="10" id="KW-1185">Reference proteome</keyword>
<dbReference type="GO" id="GO:0030170">
    <property type="term" value="F:pyridoxal phosphate binding"/>
    <property type="evidence" value="ECO:0007669"/>
    <property type="project" value="InterPro"/>
</dbReference>
<dbReference type="InterPro" id="IPR015424">
    <property type="entry name" value="PyrdxlP-dep_Trfase"/>
</dbReference>
<dbReference type="CTD" id="6751067"/>
<reference evidence="9 10" key="1">
    <citation type="journal article" date="2008" name="Nature">
        <title>The Trichoplax genome and the nature of placozoans.</title>
        <authorList>
            <person name="Srivastava M."/>
            <person name="Begovic E."/>
            <person name="Chapman J."/>
            <person name="Putnam N.H."/>
            <person name="Hellsten U."/>
            <person name="Kawashima T."/>
            <person name="Kuo A."/>
            <person name="Mitros T."/>
            <person name="Salamov A."/>
            <person name="Carpenter M.L."/>
            <person name="Signorovitch A.Y."/>
            <person name="Moreno M.A."/>
            <person name="Kamm K."/>
            <person name="Grimwood J."/>
            <person name="Schmutz J."/>
            <person name="Shapiro H."/>
            <person name="Grigoriev I.V."/>
            <person name="Buss L.W."/>
            <person name="Schierwater B."/>
            <person name="Dellaporta S.L."/>
            <person name="Rokhsar D.S."/>
        </authorList>
    </citation>
    <scope>NUCLEOTIDE SEQUENCE [LARGE SCALE GENOMIC DNA]</scope>
    <source>
        <strain evidence="9 10">Grell-BS-1999</strain>
    </source>
</reference>
<keyword evidence="5" id="KW-0808">Transferase</keyword>
<dbReference type="GO" id="GO:0005739">
    <property type="term" value="C:mitochondrion"/>
    <property type="evidence" value="ECO:0000318"/>
    <property type="project" value="GO_Central"/>
</dbReference>
<keyword evidence="6" id="KW-0663">Pyridoxal phosphate</keyword>
<feature type="domain" description="Aminotransferase class I/classII large" evidence="8">
    <location>
        <begin position="35"/>
        <end position="407"/>
    </location>
</feature>
<accession>B3RNG4</accession>
<dbReference type="GeneID" id="6751067"/>
<comment type="subunit">
    <text evidence="3">Homodimer.</text>
</comment>
<dbReference type="InParanoid" id="B3RNG4"/>
<dbReference type="HOGENOM" id="CLU_017584_4_0_1"/>
<dbReference type="KEGG" id="tad:TRIADDRAFT_20976"/>
<organism evidence="9 10">
    <name type="scientific">Trichoplax adhaerens</name>
    <name type="common">Trichoplax reptans</name>
    <dbReference type="NCBI Taxonomy" id="10228"/>
    <lineage>
        <taxon>Eukaryota</taxon>
        <taxon>Metazoa</taxon>
        <taxon>Placozoa</taxon>
        <taxon>Uniplacotomia</taxon>
        <taxon>Trichoplacea</taxon>
        <taxon>Trichoplacidae</taxon>
        <taxon>Trichoplax</taxon>
    </lineage>
</organism>
<evidence type="ECO:0000256" key="1">
    <source>
        <dbReference type="ARBA" id="ARBA00001933"/>
    </source>
</evidence>
<dbReference type="Proteomes" id="UP000009022">
    <property type="component" value="Unassembled WGS sequence"/>
</dbReference>
<dbReference type="PhylomeDB" id="B3RNG4"/>
<proteinExistence type="inferred from homology"/>
<dbReference type="eggNOG" id="KOG0257">
    <property type="taxonomic scope" value="Eukaryota"/>
</dbReference>
<dbReference type="CDD" id="cd00609">
    <property type="entry name" value="AAT_like"/>
    <property type="match status" value="1"/>
</dbReference>
<dbReference type="InterPro" id="IPR051326">
    <property type="entry name" value="Kynurenine-oxoglutarate_AT"/>
</dbReference>
<dbReference type="OrthoDB" id="2414662at2759"/>
<dbReference type="InterPro" id="IPR015422">
    <property type="entry name" value="PyrdxlP-dep_Trfase_small"/>
</dbReference>
<evidence type="ECO:0000256" key="2">
    <source>
        <dbReference type="ARBA" id="ARBA00007441"/>
    </source>
</evidence>
<dbReference type="GO" id="GO:0016212">
    <property type="term" value="F:kynurenine-oxoglutarate transaminase activity"/>
    <property type="evidence" value="ECO:0000318"/>
    <property type="project" value="GO_Central"/>
</dbReference>
<evidence type="ECO:0000313" key="10">
    <source>
        <dbReference type="Proteomes" id="UP000009022"/>
    </source>
</evidence>
<comment type="cofactor">
    <cofactor evidence="1">
        <name>pyridoxal 5'-phosphate</name>
        <dbReference type="ChEBI" id="CHEBI:597326"/>
    </cofactor>
</comment>
<evidence type="ECO:0000256" key="7">
    <source>
        <dbReference type="ARBA" id="ARBA00024016"/>
    </source>
</evidence>
<dbReference type="FunFam" id="3.40.640.10:FF:000024">
    <property type="entry name" value="Kynurenine--oxoglutarate transaminase 3"/>
    <property type="match status" value="1"/>
</dbReference>
<gene>
    <name evidence="9" type="ORF">TRIADDRAFT_20976</name>
</gene>
<dbReference type="PANTHER" id="PTHR43807">
    <property type="entry name" value="FI04487P"/>
    <property type="match status" value="1"/>
</dbReference>
<protein>
    <recommendedName>
        <fullName evidence="8">Aminotransferase class I/classII large domain-containing protein</fullName>
    </recommendedName>
</protein>
<dbReference type="InterPro" id="IPR015421">
    <property type="entry name" value="PyrdxlP-dep_Trfase_major"/>
</dbReference>
<dbReference type="AlphaFoldDB" id="B3RNG4"/>
<evidence type="ECO:0000256" key="5">
    <source>
        <dbReference type="ARBA" id="ARBA00022679"/>
    </source>
</evidence>
<dbReference type="SUPFAM" id="SSF53383">
    <property type="entry name" value="PLP-dependent transferases"/>
    <property type="match status" value="1"/>
</dbReference>
<dbReference type="PANTHER" id="PTHR43807:SF20">
    <property type="entry name" value="FI04487P"/>
    <property type="match status" value="1"/>
</dbReference>
<evidence type="ECO:0000259" key="8">
    <source>
        <dbReference type="Pfam" id="PF00155"/>
    </source>
</evidence>
<dbReference type="OMA" id="LGWSVWP"/>
<evidence type="ECO:0000256" key="3">
    <source>
        <dbReference type="ARBA" id="ARBA00011738"/>
    </source>
</evidence>
<comment type="similarity">
    <text evidence="2">Belongs to the class-I pyridoxal-phosphate-dependent aminotransferase family.</text>
</comment>
<dbReference type="GO" id="GO:0097053">
    <property type="term" value="P:L-kynurenine catabolic process"/>
    <property type="evidence" value="ECO:0007669"/>
    <property type="project" value="UniProtKB-UniPathway"/>
</dbReference>
<dbReference type="Gene3D" id="3.90.1150.10">
    <property type="entry name" value="Aspartate Aminotransferase, domain 1"/>
    <property type="match status" value="1"/>
</dbReference>
<dbReference type="InterPro" id="IPR004839">
    <property type="entry name" value="Aminotransferase_I/II_large"/>
</dbReference>
<comment type="pathway">
    <text evidence="7">Amino-acid degradation; L-kynurenine degradation; kynurenate from L-kynurenine: step 1/2.</text>
</comment>
<name>B3RNG4_TRIAD</name>
<dbReference type="EMBL" id="DS985242">
    <property type="protein sequence ID" value="EDV27448.1"/>
    <property type="molecule type" value="Genomic_DNA"/>
</dbReference>
<dbReference type="FunFam" id="3.90.1150.10:FF:000021">
    <property type="entry name" value="Kynurenine--oxoglutarate transaminase 3"/>
    <property type="match status" value="1"/>
</dbReference>
<dbReference type="Pfam" id="PF00155">
    <property type="entry name" value="Aminotran_1_2"/>
    <property type="match status" value="1"/>
</dbReference>
<dbReference type="RefSeq" id="XP_002109282.1">
    <property type="nucleotide sequence ID" value="XM_002109246.1"/>
</dbReference>
<dbReference type="UniPathway" id="UPA00334">
    <property type="reaction ID" value="UER00726"/>
</dbReference>
<evidence type="ECO:0000256" key="4">
    <source>
        <dbReference type="ARBA" id="ARBA00022576"/>
    </source>
</evidence>
<dbReference type="Gene3D" id="3.40.640.10">
    <property type="entry name" value="Type I PLP-dependent aspartate aminotransferase-like (Major domain)"/>
    <property type="match status" value="1"/>
</dbReference>